<evidence type="ECO:0000256" key="4">
    <source>
        <dbReference type="ARBA" id="ARBA00023284"/>
    </source>
</evidence>
<evidence type="ECO:0000256" key="2">
    <source>
        <dbReference type="ARBA" id="ARBA00022748"/>
    </source>
</evidence>
<protein>
    <recommendedName>
        <fullName evidence="6">Thioredoxin domain-containing protein</fullName>
    </recommendedName>
</protein>
<evidence type="ECO:0000256" key="3">
    <source>
        <dbReference type="ARBA" id="ARBA00023157"/>
    </source>
</evidence>
<dbReference type="InterPro" id="IPR000866">
    <property type="entry name" value="AhpC/TSA"/>
</dbReference>
<organism evidence="7 8">
    <name type="scientific">Porphyromonas miyakawae</name>
    <dbReference type="NCBI Taxonomy" id="3137470"/>
    <lineage>
        <taxon>Bacteria</taxon>
        <taxon>Pseudomonadati</taxon>
        <taxon>Bacteroidota</taxon>
        <taxon>Bacteroidia</taxon>
        <taxon>Bacteroidales</taxon>
        <taxon>Porphyromonadaceae</taxon>
        <taxon>Porphyromonas</taxon>
    </lineage>
</organism>
<dbReference type="PRINTS" id="PR00421">
    <property type="entry name" value="THIOREDOXIN"/>
</dbReference>
<dbReference type="PROSITE" id="PS51352">
    <property type="entry name" value="THIOREDOXIN_2"/>
    <property type="match status" value="1"/>
</dbReference>
<evidence type="ECO:0000313" key="8">
    <source>
        <dbReference type="Proteomes" id="UP001628220"/>
    </source>
</evidence>
<dbReference type="InterPro" id="IPR013766">
    <property type="entry name" value="Thioredoxin_domain"/>
</dbReference>
<feature type="domain" description="Thioredoxin" evidence="6">
    <location>
        <begin position="231"/>
        <end position="374"/>
    </location>
</feature>
<comment type="subcellular location">
    <subcellularLocation>
        <location evidence="1">Cell envelope</location>
    </subcellularLocation>
</comment>
<sequence>MKKRIFYPLLVAIAMVALVSSCKKEQNSTILTATFSENVKGAIKAIENESDRVLYIHNLLEAEDSLALVDTLLLTDEVLEAGLNQKIAANPDALYTFTIKNVARIYFVPEVDTVKFDIENNTPSGTPLNDDINAIVTKLQDGINRYHAIMDQEGASEEDAKAIEKELFTAGKDFIMAHKDHPVAWIGFSVAQSFSDDATSLKSITDESLPGLEKLPMYLETKKVLEQAAATQAGSMFVDFEGEDAEGNAVKLSDYVGKGQYVLVDFWASWCGPCRGEIPNIIKIYDTYRNKGLAVLGVGVWEQQKEDHLKAVKDLGISYPQIFVPNKSSRKNDATDAYGINGIPQIILFAPDGKIVARDLRGQAIEEAIAPLYK</sequence>
<dbReference type="InterPro" id="IPR017937">
    <property type="entry name" value="Thioredoxin_CS"/>
</dbReference>
<comment type="caution">
    <text evidence="7">The sequence shown here is derived from an EMBL/GenBank/DDBJ whole genome shotgun (WGS) entry which is preliminary data.</text>
</comment>
<feature type="chain" id="PRO_5045708037" description="Thioredoxin domain-containing protein" evidence="5">
    <location>
        <begin position="20"/>
        <end position="374"/>
    </location>
</feature>
<evidence type="ECO:0000313" key="7">
    <source>
        <dbReference type="EMBL" id="GAB1251296.1"/>
    </source>
</evidence>
<gene>
    <name evidence="7" type="ORF">Tsumi_04000</name>
</gene>
<keyword evidence="3" id="KW-1015">Disulfide bond</keyword>
<dbReference type="PROSITE" id="PS51257">
    <property type="entry name" value="PROKAR_LIPOPROTEIN"/>
    <property type="match status" value="1"/>
</dbReference>
<keyword evidence="2" id="KW-0201">Cytochrome c-type biogenesis</keyword>
<keyword evidence="8" id="KW-1185">Reference proteome</keyword>
<name>A0ABQ0E0R4_9PORP</name>
<reference evidence="7 8" key="1">
    <citation type="journal article" date="2025" name="Int. J. Syst. Evol. Microbiol.">
        <title>Desulfovibrio falkowii sp. nov., Porphyromonas miyakawae sp. nov., Mediterraneibacter flintii sp. nov. and Owariibacterium komagatae gen. nov., sp. nov., isolated from human faeces.</title>
        <authorList>
            <person name="Hamaguchi T."/>
            <person name="Ohara M."/>
            <person name="Hisatomi A."/>
            <person name="Sekiguchi K."/>
            <person name="Takeda J.I."/>
            <person name="Ueyama J."/>
            <person name="Ito M."/>
            <person name="Nishiwaki H."/>
            <person name="Ogi T."/>
            <person name="Hirayama M."/>
            <person name="Ohkuma M."/>
            <person name="Sakamoto M."/>
            <person name="Ohno K."/>
        </authorList>
    </citation>
    <scope>NUCLEOTIDE SEQUENCE [LARGE SCALE GENOMIC DNA]</scope>
    <source>
        <strain evidence="7 8">13CB11C</strain>
    </source>
</reference>
<dbReference type="Proteomes" id="UP001628220">
    <property type="component" value="Unassembled WGS sequence"/>
</dbReference>
<evidence type="ECO:0000256" key="1">
    <source>
        <dbReference type="ARBA" id="ARBA00004196"/>
    </source>
</evidence>
<dbReference type="InterPro" id="IPR036249">
    <property type="entry name" value="Thioredoxin-like_sf"/>
</dbReference>
<dbReference type="PANTHER" id="PTHR42852">
    <property type="entry name" value="THIOL:DISULFIDE INTERCHANGE PROTEIN DSBE"/>
    <property type="match status" value="1"/>
</dbReference>
<dbReference type="CDD" id="cd02966">
    <property type="entry name" value="TlpA_like_family"/>
    <property type="match status" value="1"/>
</dbReference>
<dbReference type="SUPFAM" id="SSF52833">
    <property type="entry name" value="Thioredoxin-like"/>
    <property type="match status" value="1"/>
</dbReference>
<evidence type="ECO:0000256" key="5">
    <source>
        <dbReference type="SAM" id="SignalP"/>
    </source>
</evidence>
<dbReference type="EMBL" id="BAAFSF010000001">
    <property type="protein sequence ID" value="GAB1251296.1"/>
    <property type="molecule type" value="Genomic_DNA"/>
</dbReference>
<dbReference type="Gene3D" id="3.40.30.10">
    <property type="entry name" value="Glutaredoxin"/>
    <property type="match status" value="1"/>
</dbReference>
<dbReference type="RefSeq" id="WP_411915110.1">
    <property type="nucleotide sequence ID" value="NZ_BAAFSF010000001.1"/>
</dbReference>
<dbReference type="PROSITE" id="PS00194">
    <property type="entry name" value="THIOREDOXIN_1"/>
    <property type="match status" value="1"/>
</dbReference>
<dbReference type="PANTHER" id="PTHR42852:SF6">
    <property type="entry name" value="THIOL:DISULFIDE INTERCHANGE PROTEIN DSBE"/>
    <property type="match status" value="1"/>
</dbReference>
<accession>A0ABQ0E0R4</accession>
<feature type="signal peptide" evidence="5">
    <location>
        <begin position="1"/>
        <end position="19"/>
    </location>
</feature>
<dbReference type="Pfam" id="PF00578">
    <property type="entry name" value="AhpC-TSA"/>
    <property type="match status" value="1"/>
</dbReference>
<proteinExistence type="predicted"/>
<keyword evidence="5" id="KW-0732">Signal</keyword>
<dbReference type="InterPro" id="IPR050553">
    <property type="entry name" value="Thioredoxin_ResA/DsbE_sf"/>
</dbReference>
<keyword evidence="4" id="KW-0676">Redox-active center</keyword>
<evidence type="ECO:0000259" key="6">
    <source>
        <dbReference type="PROSITE" id="PS51352"/>
    </source>
</evidence>